<accession>A0A846LQJ1</accession>
<evidence type="ECO:0008006" key="5">
    <source>
        <dbReference type="Google" id="ProtNLM"/>
    </source>
</evidence>
<protein>
    <recommendedName>
        <fullName evidence="5">Camelysin metallo-endopeptidase</fullName>
    </recommendedName>
</protein>
<dbReference type="EMBL" id="BMMI01000004">
    <property type="protein sequence ID" value="GGL65258.1"/>
    <property type="molecule type" value="Genomic_DNA"/>
</dbReference>
<name>A0A846LQJ1_9ACTN</name>
<reference evidence="1" key="4">
    <citation type="submission" date="2024-05" db="EMBL/GenBank/DDBJ databases">
        <authorList>
            <person name="Sun Q."/>
            <person name="Zhou Y."/>
        </authorList>
    </citation>
    <scope>NUCLEOTIDE SEQUENCE</scope>
    <source>
        <strain evidence="1">CGMCC 4.5581</strain>
    </source>
</reference>
<keyword evidence="4" id="KW-1185">Reference proteome</keyword>
<dbReference type="Pfam" id="PF12389">
    <property type="entry name" value="Peptidase_M73"/>
    <property type="match status" value="1"/>
</dbReference>
<dbReference type="Proteomes" id="UP000552836">
    <property type="component" value="Unassembled WGS sequence"/>
</dbReference>
<dbReference type="Proteomes" id="UP000648663">
    <property type="component" value="Unassembled WGS sequence"/>
</dbReference>
<comment type="caution">
    <text evidence="2">The sequence shown here is derived from an EMBL/GenBank/DDBJ whole genome shotgun (WGS) entry which is preliminary data.</text>
</comment>
<reference evidence="1" key="1">
    <citation type="journal article" date="2014" name="Int. J. Syst. Evol. Microbiol.">
        <title>Complete genome of a new Firmicutes species belonging to the dominant human colonic microbiota ('Ruminococcus bicirculans') reveals two chromosomes and a selective capacity to utilize plant glucans.</title>
        <authorList>
            <consortium name="NISC Comparative Sequencing Program"/>
            <person name="Wegmann U."/>
            <person name="Louis P."/>
            <person name="Goesmann A."/>
            <person name="Henrissat B."/>
            <person name="Duncan S.H."/>
            <person name="Flint H.J."/>
        </authorList>
    </citation>
    <scope>NUCLEOTIDE SEQUENCE</scope>
    <source>
        <strain evidence="1">CGMCC 4.5581</strain>
    </source>
</reference>
<dbReference type="AlphaFoldDB" id="A0A846LQJ1"/>
<evidence type="ECO:0000313" key="4">
    <source>
        <dbReference type="Proteomes" id="UP000648663"/>
    </source>
</evidence>
<dbReference type="RefSeq" id="WP_166757327.1">
    <property type="nucleotide sequence ID" value="NZ_BAABJU010000028.1"/>
</dbReference>
<gene>
    <name evidence="2" type="ORF">FB380_004239</name>
    <name evidence="1" type="ORF">GCM10011589_21710</name>
</gene>
<evidence type="ECO:0000313" key="3">
    <source>
        <dbReference type="Proteomes" id="UP000552836"/>
    </source>
</evidence>
<dbReference type="InterPro" id="IPR022121">
    <property type="entry name" value="Peptidase_M73_camelysin"/>
</dbReference>
<evidence type="ECO:0000313" key="2">
    <source>
        <dbReference type="EMBL" id="NIH69741.1"/>
    </source>
</evidence>
<proteinExistence type="predicted"/>
<sequence>MTATTTRTGTARKVVGSLGVVGAAAAVAGMGTFGTFTDSTAPLDASVASGTLALDLDSVDSTATLPMDAAGFVPGDSISRSVDLVNNGDLGFAGIQLSSAATTSSLLDTDTTNGLQLSVTSCSVTWTESVVDGVATYTCSGVATPVASGPAVTDVAFADAASLAPHGTDHLVVTLSLPTTADNAFQGKTSALALSFTGTQQTGTDR</sequence>
<reference evidence="2 3" key="3">
    <citation type="submission" date="2020-02" db="EMBL/GenBank/DDBJ databases">
        <title>Sequencing the genomes of 1000 actinobacteria strains.</title>
        <authorList>
            <person name="Klenk H.-P."/>
        </authorList>
    </citation>
    <scope>NUCLEOTIDE SEQUENCE [LARGE SCALE GENOMIC DNA]</scope>
    <source>
        <strain evidence="2 3">DSM 45201</strain>
    </source>
</reference>
<organism evidence="2 3">
    <name type="scientific">Modestobacter marinus</name>
    <dbReference type="NCBI Taxonomy" id="477641"/>
    <lineage>
        <taxon>Bacteria</taxon>
        <taxon>Bacillati</taxon>
        <taxon>Actinomycetota</taxon>
        <taxon>Actinomycetes</taxon>
        <taxon>Geodermatophilales</taxon>
        <taxon>Geodermatophilaceae</taxon>
        <taxon>Modestobacter</taxon>
    </lineage>
</organism>
<evidence type="ECO:0000313" key="1">
    <source>
        <dbReference type="EMBL" id="GGL65258.1"/>
    </source>
</evidence>
<dbReference type="EMBL" id="JAAMPA010000003">
    <property type="protein sequence ID" value="NIH69741.1"/>
    <property type="molecule type" value="Genomic_DNA"/>
</dbReference>
<reference evidence="4" key="2">
    <citation type="journal article" date="2019" name="Int. J. Syst. Evol. Microbiol.">
        <title>The Global Catalogue of Microorganisms (GCM) 10K type strain sequencing project: providing services to taxonomists for standard genome sequencing and annotation.</title>
        <authorList>
            <consortium name="The Broad Institute Genomics Platform"/>
            <consortium name="The Broad Institute Genome Sequencing Center for Infectious Disease"/>
            <person name="Wu L."/>
            <person name="Ma J."/>
        </authorList>
    </citation>
    <scope>NUCLEOTIDE SEQUENCE [LARGE SCALE GENOMIC DNA]</scope>
    <source>
        <strain evidence="4">CGMCC 4.5581</strain>
    </source>
</reference>